<proteinExistence type="predicted"/>
<comment type="caution">
    <text evidence="1">The sequence shown here is derived from an EMBL/GenBank/DDBJ whole genome shotgun (WGS) entry which is preliminary data.</text>
</comment>
<dbReference type="Proteomes" id="UP000178315">
    <property type="component" value="Unassembled WGS sequence"/>
</dbReference>
<protein>
    <submittedName>
        <fullName evidence="1">Uncharacterized protein</fullName>
    </submittedName>
</protein>
<name>A0A1G2ABK5_9BACT</name>
<dbReference type="AlphaFoldDB" id="A0A1G2ABK5"/>
<reference evidence="1 2" key="1">
    <citation type="journal article" date="2016" name="Nat. Commun.">
        <title>Thousands of microbial genomes shed light on interconnected biogeochemical processes in an aquifer system.</title>
        <authorList>
            <person name="Anantharaman K."/>
            <person name="Brown C.T."/>
            <person name="Hug L.A."/>
            <person name="Sharon I."/>
            <person name="Castelle C.J."/>
            <person name="Probst A.J."/>
            <person name="Thomas B.C."/>
            <person name="Singh A."/>
            <person name="Wilkins M.J."/>
            <person name="Karaoz U."/>
            <person name="Brodie E.L."/>
            <person name="Williams K.H."/>
            <person name="Hubbard S.S."/>
            <person name="Banfield J.F."/>
        </authorList>
    </citation>
    <scope>NUCLEOTIDE SEQUENCE [LARGE SCALE GENOMIC DNA]</scope>
</reference>
<sequence length="364" mass="40819">MITIPMAETSSWKAAMLETLGDAVLVTVGLGYLSRRQQQQQTGVAPSAPSAPKSPFDIGPIGGLTMQDEINYNMVLTRWQSGLDADGTKDLQDMMDKIGKFGIGQRKAIKMRIAGQFSDIVKLTLGGKTRTVALTPAEITKLTNEIKASIPAGTTIDQAKLDAAINALKMELTETPIEAINEALDKVIEDTMEPMLRWQQEGKLKENLIAEDFIPEFDGEQFFRDWIKGQRDTIKAQWEAWRAVYGDATGQQPLTPEAQVIQKKLEATKAGAEAENILRPIGREIKNLDANIYDQLEAEIKRIRAITDPAARLQTAQQFKTDYETQHKQNAELAGEKLRLQEEAKRNSYREFPIHIRNPFRRRP</sequence>
<organism evidence="1 2">
    <name type="scientific">Candidatus Jacksonbacteria bacterium RIFCSPLOWO2_02_FULL_44_20</name>
    <dbReference type="NCBI Taxonomy" id="1798460"/>
    <lineage>
        <taxon>Bacteria</taxon>
        <taxon>Candidatus Jacksoniibacteriota</taxon>
    </lineage>
</organism>
<evidence type="ECO:0000313" key="2">
    <source>
        <dbReference type="Proteomes" id="UP000178315"/>
    </source>
</evidence>
<gene>
    <name evidence="1" type="ORF">A3H61_03860</name>
</gene>
<accession>A0A1G2ABK5</accession>
<dbReference type="EMBL" id="MHJU01000004">
    <property type="protein sequence ID" value="OGY74035.1"/>
    <property type="molecule type" value="Genomic_DNA"/>
</dbReference>
<evidence type="ECO:0000313" key="1">
    <source>
        <dbReference type="EMBL" id="OGY74035.1"/>
    </source>
</evidence>